<keyword evidence="1" id="KW-0472">Membrane</keyword>
<keyword evidence="1" id="KW-0812">Transmembrane</keyword>
<protein>
    <submittedName>
        <fullName evidence="2">Uncharacterized protein</fullName>
    </submittedName>
</protein>
<feature type="transmembrane region" description="Helical" evidence="1">
    <location>
        <begin position="228"/>
        <end position="244"/>
    </location>
</feature>
<proteinExistence type="predicted"/>
<accession>A0A226DX28</accession>
<dbReference type="Proteomes" id="UP000198287">
    <property type="component" value="Unassembled WGS sequence"/>
</dbReference>
<keyword evidence="3" id="KW-1185">Reference proteome</keyword>
<gene>
    <name evidence="2" type="ORF">Fcan01_15646</name>
</gene>
<feature type="transmembrane region" description="Helical" evidence="1">
    <location>
        <begin position="46"/>
        <end position="73"/>
    </location>
</feature>
<evidence type="ECO:0000256" key="1">
    <source>
        <dbReference type="SAM" id="Phobius"/>
    </source>
</evidence>
<organism evidence="2 3">
    <name type="scientific">Folsomia candida</name>
    <name type="common">Springtail</name>
    <dbReference type="NCBI Taxonomy" id="158441"/>
    <lineage>
        <taxon>Eukaryota</taxon>
        <taxon>Metazoa</taxon>
        <taxon>Ecdysozoa</taxon>
        <taxon>Arthropoda</taxon>
        <taxon>Hexapoda</taxon>
        <taxon>Collembola</taxon>
        <taxon>Entomobryomorpha</taxon>
        <taxon>Isotomoidea</taxon>
        <taxon>Isotomidae</taxon>
        <taxon>Proisotominae</taxon>
        <taxon>Folsomia</taxon>
    </lineage>
</organism>
<evidence type="ECO:0000313" key="2">
    <source>
        <dbReference type="EMBL" id="OXA49364.1"/>
    </source>
</evidence>
<dbReference type="EMBL" id="LNIX01000010">
    <property type="protein sequence ID" value="OXA49364.1"/>
    <property type="molecule type" value="Genomic_DNA"/>
</dbReference>
<feature type="transmembrane region" description="Helical" evidence="1">
    <location>
        <begin position="165"/>
        <end position="182"/>
    </location>
</feature>
<evidence type="ECO:0000313" key="3">
    <source>
        <dbReference type="Proteomes" id="UP000198287"/>
    </source>
</evidence>
<keyword evidence="1" id="KW-1133">Transmembrane helix</keyword>
<dbReference type="AlphaFoldDB" id="A0A226DX28"/>
<feature type="transmembrane region" description="Helical" evidence="1">
    <location>
        <begin position="93"/>
        <end position="120"/>
    </location>
</feature>
<sequence>MSTTLRLYRVANAYSNLYKSFPQGPVSWNAKRAGFVAGKWRNVLPWLFFSSGLVMFGLGLIPKLIQAMYLYFLYRKEGYIFPAGNEFSTPLQLVTIVIFCFICGVIPVINLGIFVGACMIERIFDAIIPLEEALAARSGSTTWKNFDRDTLIEIGIRAACQVPKLIILMAPLLSAFAIYQRIDPIYIFVKIVLRYEPYGKKVTFWTKLTFRLVSFVTLMITEIEDGRIMQMIAIIFVLAAYLFTKNVELLHDHWKVQGSALGSNLHVEKSILQHNQIIIVCQEVAPIQSQSSLYMLKASASAIVLCNYLTLKMWNKVPLTVRFRSTTLLVIILNLSLRYAFQITEMTESLAKIWADEGAHGGNKKCREGSRGSCRCACLPVCGNIICSSRIRITCHSLIWTYWTARLRC</sequence>
<comment type="caution">
    <text evidence="2">The sequence shown here is derived from an EMBL/GenBank/DDBJ whole genome shotgun (WGS) entry which is preliminary data.</text>
</comment>
<reference evidence="2 3" key="1">
    <citation type="submission" date="2015-12" db="EMBL/GenBank/DDBJ databases">
        <title>The genome of Folsomia candida.</title>
        <authorList>
            <person name="Faddeeva A."/>
            <person name="Derks M.F."/>
            <person name="Anvar Y."/>
            <person name="Smit S."/>
            <person name="Van Straalen N."/>
            <person name="Roelofs D."/>
        </authorList>
    </citation>
    <scope>NUCLEOTIDE SEQUENCE [LARGE SCALE GENOMIC DNA]</scope>
    <source>
        <strain evidence="2 3">VU population</strain>
        <tissue evidence="2">Whole body</tissue>
    </source>
</reference>
<name>A0A226DX28_FOLCA</name>